<accession>A0AAN6VI37</accession>
<feature type="region of interest" description="Disordered" evidence="1">
    <location>
        <begin position="257"/>
        <end position="276"/>
    </location>
</feature>
<name>A0AAN6VI37_9PEZI</name>
<comment type="caution">
    <text evidence="2">The sequence shown here is derived from an EMBL/GenBank/DDBJ whole genome shotgun (WGS) entry which is preliminary data.</text>
</comment>
<gene>
    <name evidence="2" type="ORF">C8A00DRAFT_16923</name>
</gene>
<evidence type="ECO:0000313" key="2">
    <source>
        <dbReference type="EMBL" id="KAK4151690.1"/>
    </source>
</evidence>
<feature type="non-terminal residue" evidence="2">
    <location>
        <position position="1"/>
    </location>
</feature>
<sequence length="404" mass="44506">LYLIASPIIETVFGLQTVASNQRMTGQQYSTQIMEVTERLWTWRRSLPAHLLLDLSSDCEPNHSNMSRVHRLQALALQLTFDNLLIIFYRPLIAQQVDHLIKNQPENGQGATHSPSNISGSYAAVSSLFHAQSADSPLSTCHMSSTEQWWDAALRTSKVTEMPQLAQLATNTHLVAFLAINLFHSGIVMAVLALSDPLSDRAQEVKRTITRIYRLQELLGKKTKLSVQSNLILKDVIHMLLRREADAMLAPVVASQAQPAQAGDGQKTPTPSNAPLMSVEDTLRLPIQLPLGTINNGQHRDAQQHNTADRVLRLNESLASLQRVFPVGFDGVYGDDSVNNDDGWSHGQGLPSVACGSNDAWLHTDSPSVDINGGPGWSNEEGFVDATGNGLYWFWDSTWNEAQS</sequence>
<dbReference type="Proteomes" id="UP001302745">
    <property type="component" value="Unassembled WGS sequence"/>
</dbReference>
<protein>
    <submittedName>
        <fullName evidence="2">Uncharacterized protein</fullName>
    </submittedName>
</protein>
<organism evidence="2 3">
    <name type="scientific">Chaetomidium leptoderma</name>
    <dbReference type="NCBI Taxonomy" id="669021"/>
    <lineage>
        <taxon>Eukaryota</taxon>
        <taxon>Fungi</taxon>
        <taxon>Dikarya</taxon>
        <taxon>Ascomycota</taxon>
        <taxon>Pezizomycotina</taxon>
        <taxon>Sordariomycetes</taxon>
        <taxon>Sordariomycetidae</taxon>
        <taxon>Sordariales</taxon>
        <taxon>Chaetomiaceae</taxon>
        <taxon>Chaetomidium</taxon>
    </lineage>
</organism>
<proteinExistence type="predicted"/>
<dbReference type="EMBL" id="MU857004">
    <property type="protein sequence ID" value="KAK4151690.1"/>
    <property type="molecule type" value="Genomic_DNA"/>
</dbReference>
<keyword evidence="3" id="KW-1185">Reference proteome</keyword>
<reference evidence="2" key="2">
    <citation type="submission" date="2023-05" db="EMBL/GenBank/DDBJ databases">
        <authorList>
            <consortium name="Lawrence Berkeley National Laboratory"/>
            <person name="Steindorff A."/>
            <person name="Hensen N."/>
            <person name="Bonometti L."/>
            <person name="Westerberg I."/>
            <person name="Brannstrom I.O."/>
            <person name="Guillou S."/>
            <person name="Cros-Aarteil S."/>
            <person name="Calhoun S."/>
            <person name="Haridas S."/>
            <person name="Kuo A."/>
            <person name="Mondo S."/>
            <person name="Pangilinan J."/>
            <person name="Riley R."/>
            <person name="Labutti K."/>
            <person name="Andreopoulos B."/>
            <person name="Lipzen A."/>
            <person name="Chen C."/>
            <person name="Yanf M."/>
            <person name="Daum C."/>
            <person name="Ng V."/>
            <person name="Clum A."/>
            <person name="Ohm R."/>
            <person name="Martin F."/>
            <person name="Silar P."/>
            <person name="Natvig D."/>
            <person name="Lalanne C."/>
            <person name="Gautier V."/>
            <person name="Ament-Velasquez S.L."/>
            <person name="Kruys A."/>
            <person name="Hutchinson M.I."/>
            <person name="Powell A.J."/>
            <person name="Barry K."/>
            <person name="Miller A.N."/>
            <person name="Grigoriev I.V."/>
            <person name="Debuchy R."/>
            <person name="Gladieux P."/>
            <person name="Thoren M.H."/>
            <person name="Johannesson H."/>
        </authorList>
    </citation>
    <scope>NUCLEOTIDE SEQUENCE</scope>
    <source>
        <strain evidence="2">CBS 538.74</strain>
    </source>
</reference>
<evidence type="ECO:0000256" key="1">
    <source>
        <dbReference type="SAM" id="MobiDB-lite"/>
    </source>
</evidence>
<evidence type="ECO:0000313" key="3">
    <source>
        <dbReference type="Proteomes" id="UP001302745"/>
    </source>
</evidence>
<dbReference type="AlphaFoldDB" id="A0AAN6VI37"/>
<dbReference type="CDD" id="cd12148">
    <property type="entry name" value="fungal_TF_MHR"/>
    <property type="match status" value="1"/>
</dbReference>
<reference evidence="2" key="1">
    <citation type="journal article" date="2023" name="Mol. Phylogenet. Evol.">
        <title>Genome-scale phylogeny and comparative genomics of the fungal order Sordariales.</title>
        <authorList>
            <person name="Hensen N."/>
            <person name="Bonometti L."/>
            <person name="Westerberg I."/>
            <person name="Brannstrom I.O."/>
            <person name="Guillou S."/>
            <person name="Cros-Aarteil S."/>
            <person name="Calhoun S."/>
            <person name="Haridas S."/>
            <person name="Kuo A."/>
            <person name="Mondo S."/>
            <person name="Pangilinan J."/>
            <person name="Riley R."/>
            <person name="LaButti K."/>
            <person name="Andreopoulos B."/>
            <person name="Lipzen A."/>
            <person name="Chen C."/>
            <person name="Yan M."/>
            <person name="Daum C."/>
            <person name="Ng V."/>
            <person name="Clum A."/>
            <person name="Steindorff A."/>
            <person name="Ohm R.A."/>
            <person name="Martin F."/>
            <person name="Silar P."/>
            <person name="Natvig D.O."/>
            <person name="Lalanne C."/>
            <person name="Gautier V."/>
            <person name="Ament-Velasquez S.L."/>
            <person name="Kruys A."/>
            <person name="Hutchinson M.I."/>
            <person name="Powell A.J."/>
            <person name="Barry K."/>
            <person name="Miller A.N."/>
            <person name="Grigoriev I.V."/>
            <person name="Debuchy R."/>
            <person name="Gladieux P."/>
            <person name="Hiltunen Thoren M."/>
            <person name="Johannesson H."/>
        </authorList>
    </citation>
    <scope>NUCLEOTIDE SEQUENCE</scope>
    <source>
        <strain evidence="2">CBS 538.74</strain>
    </source>
</reference>